<keyword evidence="10" id="KW-1185">Reference proteome</keyword>
<dbReference type="Gene3D" id="1.20.81.30">
    <property type="entry name" value="Type II secretion system (T2SS), domain F"/>
    <property type="match status" value="2"/>
</dbReference>
<dbReference type="Proteomes" id="UP000021315">
    <property type="component" value="Unassembled WGS sequence"/>
</dbReference>
<dbReference type="PANTHER" id="PTHR30012">
    <property type="entry name" value="GENERAL SECRETION PATHWAY PROTEIN"/>
    <property type="match status" value="1"/>
</dbReference>
<gene>
    <name evidence="9" type="primary">epsF_1</name>
    <name evidence="9" type="ORF">AW06_000092</name>
</gene>
<keyword evidence="3" id="KW-1003">Cell membrane</keyword>
<dbReference type="InterPro" id="IPR042094">
    <property type="entry name" value="T2SS_GspF_sf"/>
</dbReference>
<dbReference type="GO" id="GO:0005886">
    <property type="term" value="C:plasma membrane"/>
    <property type="evidence" value="ECO:0007669"/>
    <property type="project" value="UniProtKB-SubCell"/>
</dbReference>
<evidence type="ECO:0000313" key="9">
    <source>
        <dbReference type="EMBL" id="KFB78479.1"/>
    </source>
</evidence>
<feature type="domain" description="Type II secretion system protein GspF" evidence="8">
    <location>
        <begin position="64"/>
        <end position="187"/>
    </location>
</feature>
<comment type="subcellular location">
    <subcellularLocation>
        <location evidence="1">Cell membrane</location>
        <topology evidence="1">Multi-pass membrane protein</topology>
    </subcellularLocation>
</comment>
<dbReference type="STRING" id="1453999.AW06_000092"/>
<evidence type="ECO:0000256" key="5">
    <source>
        <dbReference type="ARBA" id="ARBA00022989"/>
    </source>
</evidence>
<comment type="caution">
    <text evidence="9">The sequence shown here is derived from an EMBL/GenBank/DDBJ whole genome shotgun (WGS) entry which is preliminary data.</text>
</comment>
<feature type="transmembrane region" description="Helical" evidence="7">
    <location>
        <begin position="163"/>
        <end position="186"/>
    </location>
</feature>
<feature type="transmembrane region" description="Helical" evidence="7">
    <location>
        <begin position="371"/>
        <end position="392"/>
    </location>
</feature>
<accession>A0A080MLE9</accession>
<evidence type="ECO:0000256" key="7">
    <source>
        <dbReference type="SAM" id="Phobius"/>
    </source>
</evidence>
<evidence type="ECO:0000313" key="10">
    <source>
        <dbReference type="Proteomes" id="UP000021315"/>
    </source>
</evidence>
<evidence type="ECO:0000259" key="8">
    <source>
        <dbReference type="Pfam" id="PF00482"/>
    </source>
</evidence>
<evidence type="ECO:0000256" key="6">
    <source>
        <dbReference type="ARBA" id="ARBA00023136"/>
    </source>
</evidence>
<organism evidence="9 10">
    <name type="scientific">Candidatus Accumulibacter cognatus</name>
    <dbReference type="NCBI Taxonomy" id="2954383"/>
    <lineage>
        <taxon>Bacteria</taxon>
        <taxon>Pseudomonadati</taxon>
        <taxon>Pseudomonadota</taxon>
        <taxon>Betaproteobacteria</taxon>
        <taxon>Candidatus Accumulibacter</taxon>
    </lineage>
</organism>
<feature type="domain" description="Type II secretion system protein GspF" evidence="8">
    <location>
        <begin position="268"/>
        <end position="389"/>
    </location>
</feature>
<evidence type="ECO:0000256" key="2">
    <source>
        <dbReference type="ARBA" id="ARBA00005745"/>
    </source>
</evidence>
<protein>
    <submittedName>
        <fullName evidence="9">General secretion pathway protein F</fullName>
    </submittedName>
</protein>
<dbReference type="RefSeq" id="WP_034943840.1">
    <property type="nucleotide sequence ID" value="NZ_JDST02000003.1"/>
</dbReference>
<sequence>MPLYTYKAVSPEGRMVLGKIDAINLVDLEMRLRRMELDLVNGEPVSNRSLLDRGRVPRRELIHFCFHLQQLVRAGVPILDGLTDLRDSLEHPRFREVVASLIESIEGGQTLSQGMDSHPRVFNKVFVSLIRAGEATGRLPEVLQSLDESLKWEDELAAQTKRIIAYPAFVAMTVLAATFFLMAYLVPQLKIFVKSMGHVLPLQTQILFFISDLMVAYWYLLLLLLALIGVGLRILLYSNPLARFRFDVLKLGLPLFGDIQRKIVLSRFANTFALLYASGIPILESIRTTQDIVGNLVIRQGLERVEQLIGEGQNVTAAFRSIGFFPPLVIRMLRVGESTGALDAALLNVSYFYNRDVRESVQKVQQVIEPLLTLVMGSLLGWIMLSVLGPVYDVISKLKA</sequence>
<keyword evidence="4 7" id="KW-0812">Transmembrane</keyword>
<dbReference type="InterPro" id="IPR003004">
    <property type="entry name" value="GspF/PilC"/>
</dbReference>
<dbReference type="PANTHER" id="PTHR30012:SF0">
    <property type="entry name" value="TYPE II SECRETION SYSTEM PROTEIN F-RELATED"/>
    <property type="match status" value="1"/>
</dbReference>
<evidence type="ECO:0000256" key="4">
    <source>
        <dbReference type="ARBA" id="ARBA00022692"/>
    </source>
</evidence>
<evidence type="ECO:0000256" key="1">
    <source>
        <dbReference type="ARBA" id="ARBA00004651"/>
    </source>
</evidence>
<feature type="transmembrane region" description="Helical" evidence="7">
    <location>
        <begin position="206"/>
        <end position="236"/>
    </location>
</feature>
<evidence type="ECO:0000256" key="3">
    <source>
        <dbReference type="ARBA" id="ARBA00022475"/>
    </source>
</evidence>
<reference evidence="9" key="1">
    <citation type="submission" date="2014-02" db="EMBL/GenBank/DDBJ databases">
        <title>Expanding our view of genomic diversity in Candidatus Accumulibacter clades.</title>
        <authorList>
            <person name="Skennerton C.T."/>
            <person name="Barr J.J."/>
            <person name="Slater F.R."/>
            <person name="Bond P.L."/>
            <person name="Tyson G.W."/>
        </authorList>
    </citation>
    <scope>NUCLEOTIDE SEQUENCE [LARGE SCALE GENOMIC DNA]</scope>
</reference>
<name>A0A080MLE9_9PROT</name>
<proteinExistence type="inferred from homology"/>
<keyword evidence="6 7" id="KW-0472">Membrane</keyword>
<dbReference type="InterPro" id="IPR018076">
    <property type="entry name" value="T2SS_GspF_dom"/>
</dbReference>
<dbReference type="AlphaFoldDB" id="A0A080MLE9"/>
<dbReference type="EMBL" id="JDST02000003">
    <property type="protein sequence ID" value="KFB78479.1"/>
    <property type="molecule type" value="Genomic_DNA"/>
</dbReference>
<keyword evidence="5 7" id="KW-1133">Transmembrane helix</keyword>
<dbReference type="Pfam" id="PF00482">
    <property type="entry name" value="T2SSF"/>
    <property type="match status" value="2"/>
</dbReference>
<dbReference type="PRINTS" id="PR00812">
    <property type="entry name" value="BCTERIALGSPF"/>
</dbReference>
<comment type="similarity">
    <text evidence="2">Belongs to the GSP F family.</text>
</comment>